<dbReference type="AlphaFoldDB" id="A0A8X8B0D6"/>
<evidence type="ECO:0000313" key="3">
    <source>
        <dbReference type="Proteomes" id="UP000886595"/>
    </source>
</evidence>
<name>A0A8X8B0D6_BRACI</name>
<sequence>MDQSRAPIALSSLTGAVLRTHGLARDPPSGQDHCCTPPRPLCLPRQCRTLLPRGSNPRLSRSHPPRGFSSRTSPLRRAHLRRIQIAVVAIGDRVARELQW</sequence>
<evidence type="ECO:0000313" key="2">
    <source>
        <dbReference type="EMBL" id="KAG2317212.1"/>
    </source>
</evidence>
<comment type="caution">
    <text evidence="2">The sequence shown here is derived from an EMBL/GenBank/DDBJ whole genome shotgun (WGS) entry which is preliminary data.</text>
</comment>
<reference evidence="2 3" key="1">
    <citation type="submission" date="2020-02" db="EMBL/GenBank/DDBJ databases">
        <authorList>
            <person name="Ma Q."/>
            <person name="Huang Y."/>
            <person name="Song X."/>
            <person name="Pei D."/>
        </authorList>
    </citation>
    <scope>NUCLEOTIDE SEQUENCE [LARGE SCALE GENOMIC DNA]</scope>
    <source>
        <strain evidence="2">Sxm20200214</strain>
        <tissue evidence="2">Leaf</tissue>
    </source>
</reference>
<dbReference type="Proteomes" id="UP000886595">
    <property type="component" value="Unassembled WGS sequence"/>
</dbReference>
<proteinExistence type="predicted"/>
<gene>
    <name evidence="2" type="ORF">Bca52824_020334</name>
</gene>
<keyword evidence="3" id="KW-1185">Reference proteome</keyword>
<evidence type="ECO:0000256" key="1">
    <source>
        <dbReference type="SAM" id="MobiDB-lite"/>
    </source>
</evidence>
<accession>A0A8X8B0D6</accession>
<dbReference type="EMBL" id="JAAMPC010000004">
    <property type="protein sequence ID" value="KAG2317212.1"/>
    <property type="molecule type" value="Genomic_DNA"/>
</dbReference>
<protein>
    <submittedName>
        <fullName evidence="2">Uncharacterized protein</fullName>
    </submittedName>
</protein>
<feature type="region of interest" description="Disordered" evidence="1">
    <location>
        <begin position="51"/>
        <end position="75"/>
    </location>
</feature>
<organism evidence="2 3">
    <name type="scientific">Brassica carinata</name>
    <name type="common">Ethiopian mustard</name>
    <name type="synonym">Abyssinian cabbage</name>
    <dbReference type="NCBI Taxonomy" id="52824"/>
    <lineage>
        <taxon>Eukaryota</taxon>
        <taxon>Viridiplantae</taxon>
        <taxon>Streptophyta</taxon>
        <taxon>Embryophyta</taxon>
        <taxon>Tracheophyta</taxon>
        <taxon>Spermatophyta</taxon>
        <taxon>Magnoliopsida</taxon>
        <taxon>eudicotyledons</taxon>
        <taxon>Gunneridae</taxon>
        <taxon>Pentapetalae</taxon>
        <taxon>rosids</taxon>
        <taxon>malvids</taxon>
        <taxon>Brassicales</taxon>
        <taxon>Brassicaceae</taxon>
        <taxon>Brassiceae</taxon>
        <taxon>Brassica</taxon>
    </lineage>
</organism>